<name>A0AAP0EX29_9MAGN</name>
<reference evidence="1 2" key="1">
    <citation type="submission" date="2024-01" db="EMBL/GenBank/DDBJ databases">
        <title>Genome assemblies of Stephania.</title>
        <authorList>
            <person name="Yang L."/>
        </authorList>
    </citation>
    <scope>NUCLEOTIDE SEQUENCE [LARGE SCALE GENOMIC DNA]</scope>
    <source>
        <strain evidence="1">JXDWG</strain>
        <tissue evidence="1">Leaf</tissue>
    </source>
</reference>
<gene>
    <name evidence="1" type="ORF">Scep_023172</name>
</gene>
<organism evidence="1 2">
    <name type="scientific">Stephania cephalantha</name>
    <dbReference type="NCBI Taxonomy" id="152367"/>
    <lineage>
        <taxon>Eukaryota</taxon>
        <taxon>Viridiplantae</taxon>
        <taxon>Streptophyta</taxon>
        <taxon>Embryophyta</taxon>
        <taxon>Tracheophyta</taxon>
        <taxon>Spermatophyta</taxon>
        <taxon>Magnoliopsida</taxon>
        <taxon>Ranunculales</taxon>
        <taxon>Menispermaceae</taxon>
        <taxon>Menispermoideae</taxon>
        <taxon>Cissampelideae</taxon>
        <taxon>Stephania</taxon>
    </lineage>
</organism>
<evidence type="ECO:0000313" key="1">
    <source>
        <dbReference type="EMBL" id="KAK9099742.1"/>
    </source>
</evidence>
<accession>A0AAP0EX29</accession>
<dbReference type="Proteomes" id="UP001419268">
    <property type="component" value="Unassembled WGS sequence"/>
</dbReference>
<keyword evidence="2" id="KW-1185">Reference proteome</keyword>
<dbReference type="AlphaFoldDB" id="A0AAP0EX29"/>
<sequence>MLQTQPIVELINQAGINIKTESLASFLAFLCEQGSIEEAVSVLDEVRSVYFPAPRRSYGSVEMGKLEREEALRRVTAKSTIPQCASNLDHRLEDLNNAPKTDLHYTSRNSLLREFDAFYSLVASLCSSGEVEKASQVAKEMLLSTGKGAGAAVGGANPVHTSQVKQRKLADFILQWWWQSVNIVCAGRDAVTRFEQPLATYTDNSILAASETGSAQLKIAAILGTFEVKCFARQGSRHNFDSVTLMNIKLSLQTIKA</sequence>
<dbReference type="EMBL" id="JBBNAG010000010">
    <property type="protein sequence ID" value="KAK9099742.1"/>
    <property type="molecule type" value="Genomic_DNA"/>
</dbReference>
<comment type="caution">
    <text evidence="1">The sequence shown here is derived from an EMBL/GenBank/DDBJ whole genome shotgun (WGS) entry which is preliminary data.</text>
</comment>
<proteinExistence type="predicted"/>
<evidence type="ECO:0000313" key="2">
    <source>
        <dbReference type="Proteomes" id="UP001419268"/>
    </source>
</evidence>
<protein>
    <submittedName>
        <fullName evidence="1">Uncharacterized protein</fullName>
    </submittedName>
</protein>